<dbReference type="GO" id="GO:0003700">
    <property type="term" value="F:DNA-binding transcription factor activity"/>
    <property type="evidence" value="ECO:0007669"/>
    <property type="project" value="InterPro"/>
</dbReference>
<proteinExistence type="predicted"/>
<dbReference type="OrthoDB" id="9790747at2"/>
<evidence type="ECO:0000313" key="2">
    <source>
        <dbReference type="EMBL" id="ARN82136.1"/>
    </source>
</evidence>
<evidence type="ECO:0000259" key="1">
    <source>
        <dbReference type="PROSITE" id="PS50987"/>
    </source>
</evidence>
<dbReference type="SMART" id="SM00418">
    <property type="entry name" value="HTH_ARSR"/>
    <property type="match status" value="1"/>
</dbReference>
<dbReference type="Proteomes" id="UP000193978">
    <property type="component" value="Chromosome"/>
</dbReference>
<dbReference type="Pfam" id="PF12840">
    <property type="entry name" value="HTH_20"/>
    <property type="match status" value="1"/>
</dbReference>
<dbReference type="InterPro" id="IPR036390">
    <property type="entry name" value="WH_DNA-bd_sf"/>
</dbReference>
<dbReference type="CDD" id="cd00090">
    <property type="entry name" value="HTH_ARSR"/>
    <property type="match status" value="1"/>
</dbReference>
<dbReference type="AlphaFoldDB" id="A0A1W6MX66"/>
<dbReference type="KEGG" id="mbry:B1812_14790"/>
<keyword evidence="3" id="KW-1185">Reference proteome</keyword>
<organism evidence="2 3">
    <name type="scientific">Methylocystis bryophila</name>
    <dbReference type="NCBI Taxonomy" id="655015"/>
    <lineage>
        <taxon>Bacteria</taxon>
        <taxon>Pseudomonadati</taxon>
        <taxon>Pseudomonadota</taxon>
        <taxon>Alphaproteobacteria</taxon>
        <taxon>Hyphomicrobiales</taxon>
        <taxon>Methylocystaceae</taxon>
        <taxon>Methylocystis</taxon>
    </lineage>
</organism>
<dbReference type="InterPro" id="IPR036388">
    <property type="entry name" value="WH-like_DNA-bd_sf"/>
</dbReference>
<dbReference type="PANTHER" id="PTHR38600:SF2">
    <property type="entry name" value="SLL0088 PROTEIN"/>
    <property type="match status" value="1"/>
</dbReference>
<dbReference type="STRING" id="655015.B1812_14790"/>
<dbReference type="PRINTS" id="PR00778">
    <property type="entry name" value="HTHARSR"/>
</dbReference>
<dbReference type="Gene3D" id="1.10.10.10">
    <property type="entry name" value="Winged helix-like DNA-binding domain superfamily/Winged helix DNA-binding domain"/>
    <property type="match status" value="1"/>
</dbReference>
<dbReference type="EMBL" id="CP019948">
    <property type="protein sequence ID" value="ARN82136.1"/>
    <property type="molecule type" value="Genomic_DNA"/>
</dbReference>
<dbReference type="PANTHER" id="PTHR38600">
    <property type="entry name" value="TRANSCRIPTIONAL REGULATORY PROTEIN"/>
    <property type="match status" value="1"/>
</dbReference>
<dbReference type="RefSeq" id="WP_085772259.1">
    <property type="nucleotide sequence ID" value="NZ_AP027149.1"/>
</dbReference>
<accession>A0A1W6MX66</accession>
<dbReference type="SUPFAM" id="SSF46785">
    <property type="entry name" value="Winged helix' DNA-binding domain"/>
    <property type="match status" value="1"/>
</dbReference>
<dbReference type="NCBIfam" id="NF033788">
    <property type="entry name" value="HTH_metalloreg"/>
    <property type="match status" value="1"/>
</dbReference>
<dbReference type="InterPro" id="IPR011991">
    <property type="entry name" value="ArsR-like_HTH"/>
</dbReference>
<dbReference type="InterPro" id="IPR001845">
    <property type="entry name" value="HTH_ArsR_DNA-bd_dom"/>
</dbReference>
<name>A0A1W6MX66_9HYPH</name>
<reference evidence="2 3" key="1">
    <citation type="submission" date="2017-02" db="EMBL/GenBank/DDBJ databases">
        <authorList>
            <person name="Peterson S.W."/>
        </authorList>
    </citation>
    <scope>NUCLEOTIDE SEQUENCE [LARGE SCALE GENOMIC DNA]</scope>
    <source>
        <strain evidence="2 3">S285</strain>
    </source>
</reference>
<sequence length="119" mass="13343">MLNEQALLDLVFHALADPTRRAIVERLTRGPASVSELAAPMSMSLAAVMQHLHVLEESRLLRTEKQGRVRTCSIDPEALKGAEAWLTDRRKLWENRLDLLGEMLAADTLTSKSPQRSKL</sequence>
<evidence type="ECO:0000313" key="3">
    <source>
        <dbReference type="Proteomes" id="UP000193978"/>
    </source>
</evidence>
<protein>
    <submittedName>
        <fullName evidence="2">Transcriptional regulator</fullName>
    </submittedName>
</protein>
<gene>
    <name evidence="2" type="ORF">B1812_14790</name>
</gene>
<dbReference type="PROSITE" id="PS50987">
    <property type="entry name" value="HTH_ARSR_2"/>
    <property type="match status" value="1"/>
</dbReference>
<feature type="domain" description="HTH arsR-type" evidence="1">
    <location>
        <begin position="1"/>
        <end position="94"/>
    </location>
</feature>